<sequence length="35" mass="3863">MGAFSSRLGEFSGKVGRQPSCYDARQPVGKYQEEP</sequence>
<proteinExistence type="predicted"/>
<comment type="caution">
    <text evidence="2">The sequence shown here is derived from an EMBL/GenBank/DDBJ whole genome shotgun (WGS) entry which is preliminary data.</text>
</comment>
<keyword evidence="3" id="KW-1185">Reference proteome</keyword>
<name>G1WKQ0_9ACTN</name>
<dbReference type="Proteomes" id="UP000004830">
    <property type="component" value="Unassembled WGS sequence"/>
</dbReference>
<feature type="region of interest" description="Disordered" evidence="1">
    <location>
        <begin position="1"/>
        <end position="35"/>
    </location>
</feature>
<protein>
    <submittedName>
        <fullName evidence="2">Uncharacterized protein</fullName>
    </submittedName>
</protein>
<evidence type="ECO:0000256" key="1">
    <source>
        <dbReference type="SAM" id="MobiDB-lite"/>
    </source>
</evidence>
<reference evidence="2 3" key="1">
    <citation type="submission" date="2011-06" db="EMBL/GenBank/DDBJ databases">
        <title>The Genome Sequence of Collinsella tanakaei YIT 12063.</title>
        <authorList>
            <consortium name="The Broad Institute Genome Sequencing Platform"/>
            <person name="Earl A."/>
            <person name="Ward D."/>
            <person name="Feldgarden M."/>
            <person name="Gevers D."/>
            <person name="Morotomi M."/>
            <person name="Young S.K."/>
            <person name="Zeng Q."/>
            <person name="Gargeya S."/>
            <person name="Fitzgerald M."/>
            <person name="Haas B."/>
            <person name="Abouelleil A."/>
            <person name="Alvarado L."/>
            <person name="Arachchi H.M."/>
            <person name="Berlin A."/>
            <person name="Brown A."/>
            <person name="Chapman S.B."/>
            <person name="Chen Z."/>
            <person name="Dunbar C."/>
            <person name="Freedman E."/>
            <person name="Gearin G."/>
            <person name="Gellesch M."/>
            <person name="Goldberg J."/>
            <person name="Griggs A."/>
            <person name="Gujja S."/>
            <person name="Heiman D."/>
            <person name="Howarth C."/>
            <person name="Larson L."/>
            <person name="Lui A."/>
            <person name="MacDonald P.J.P."/>
            <person name="Mehta T."/>
            <person name="Montmayeur A."/>
            <person name="Murphy C."/>
            <person name="Neiman D."/>
            <person name="Pearson M."/>
            <person name="Priest M."/>
            <person name="Roberts A."/>
            <person name="Saif S."/>
            <person name="Shea T."/>
            <person name="Shenoy N."/>
            <person name="Sisk P."/>
            <person name="Stolte C."/>
            <person name="Sykes S."/>
            <person name="Wortman J."/>
            <person name="Nusbaum C."/>
            <person name="Birren B."/>
        </authorList>
    </citation>
    <scope>NUCLEOTIDE SEQUENCE [LARGE SCALE GENOMIC DNA]</scope>
    <source>
        <strain evidence="2 3">YIT 12063</strain>
    </source>
</reference>
<dbReference type="STRING" id="742742.HMPREF9452_01951"/>
<dbReference type="EMBL" id="ADLS01000027">
    <property type="protein sequence ID" value="EGX69033.1"/>
    <property type="molecule type" value="Genomic_DNA"/>
</dbReference>
<gene>
    <name evidence="2" type="ORF">HMPREF9452_01951</name>
</gene>
<accession>G1WKQ0</accession>
<dbReference type="AlphaFoldDB" id="G1WKQ0"/>
<evidence type="ECO:0000313" key="3">
    <source>
        <dbReference type="Proteomes" id="UP000004830"/>
    </source>
</evidence>
<dbReference type="HOGENOM" id="CLU_3364400_0_0_11"/>
<evidence type="ECO:0000313" key="2">
    <source>
        <dbReference type="EMBL" id="EGX69033.1"/>
    </source>
</evidence>
<organism evidence="2 3">
    <name type="scientific">Collinsella tanakaei YIT 12063</name>
    <dbReference type="NCBI Taxonomy" id="742742"/>
    <lineage>
        <taxon>Bacteria</taxon>
        <taxon>Bacillati</taxon>
        <taxon>Actinomycetota</taxon>
        <taxon>Coriobacteriia</taxon>
        <taxon>Coriobacteriales</taxon>
        <taxon>Coriobacteriaceae</taxon>
        <taxon>Collinsella</taxon>
    </lineage>
</organism>